<dbReference type="InterPro" id="IPR004242">
    <property type="entry name" value="Transposase_21"/>
</dbReference>
<gene>
    <name evidence="3" type="ORF">R1sor_005800</name>
</gene>
<dbReference type="AlphaFoldDB" id="A0ABD3HS40"/>
<dbReference type="Pfam" id="PF02992">
    <property type="entry name" value="Transposase_21"/>
    <property type="match status" value="1"/>
</dbReference>
<organism evidence="3 4">
    <name type="scientific">Riccia sorocarpa</name>
    <dbReference type="NCBI Taxonomy" id="122646"/>
    <lineage>
        <taxon>Eukaryota</taxon>
        <taxon>Viridiplantae</taxon>
        <taxon>Streptophyta</taxon>
        <taxon>Embryophyta</taxon>
        <taxon>Marchantiophyta</taxon>
        <taxon>Marchantiopsida</taxon>
        <taxon>Marchantiidae</taxon>
        <taxon>Marchantiales</taxon>
        <taxon>Ricciaceae</taxon>
        <taxon>Riccia</taxon>
    </lineage>
</organism>
<feature type="domain" description="DUF4218" evidence="2">
    <location>
        <begin position="405"/>
        <end position="513"/>
    </location>
</feature>
<dbReference type="Pfam" id="PF13960">
    <property type="entry name" value="DUF4218"/>
    <property type="match status" value="1"/>
</dbReference>
<feature type="region of interest" description="Disordered" evidence="1">
    <location>
        <begin position="1"/>
        <end position="20"/>
    </location>
</feature>
<evidence type="ECO:0000313" key="4">
    <source>
        <dbReference type="Proteomes" id="UP001633002"/>
    </source>
</evidence>
<dbReference type="EMBL" id="JBJQOH010000003">
    <property type="protein sequence ID" value="KAL3692149.1"/>
    <property type="molecule type" value="Genomic_DNA"/>
</dbReference>
<accession>A0ABD3HS40</accession>
<evidence type="ECO:0000259" key="2">
    <source>
        <dbReference type="Pfam" id="PF13960"/>
    </source>
</evidence>
<proteinExistence type="predicted"/>
<dbReference type="PANTHER" id="PTHR48258">
    <property type="entry name" value="DUF4218 DOMAIN-CONTAINING PROTEIN-RELATED"/>
    <property type="match status" value="1"/>
</dbReference>
<evidence type="ECO:0000256" key="1">
    <source>
        <dbReference type="SAM" id="MobiDB-lite"/>
    </source>
</evidence>
<sequence length="751" mass="86714">MRWSAEHQSSDGLVRHTADSKQKKHIDATWPDFAGETRNVRFGLALDGVNPFSVQSSVWSSWPIILLNYNLPPWLVTKKFFLQLVLLIPGPESMTWQNIDVYLAPLIEELQELWIGIPAFDITQPKDSQRFRLHAMVIWTINDYPAYGTIAGQSTSGNAGCVCCGEQVVSEYSKVLHKTIYSGHRRYLPIGHSWRSRRYAHLFDGQVERRSPPQRLSSAGIQQAAQQKAEYELRGSSSSGDPSKITGVKRLSVLYNLPYWKDLLIRHLLDVMHCERNLAANLLKTLFGENDTVQVRKDMEFRGERPHLWLQSHPTRSHVLVKPRAPYVLTREEQQLFVQRMLHLRVPSGYSAVWKKHILKKKLGHMKSHDYHVLLHQILPYCLRGLMDKNVATSIMRLCRIFRKLCTKTWDPPEYDNLHKDMVETMCLLEMYFPPSFFDVMTHLLVHLVEEIDIAGPVATRWMYPVEQYLGTLKQYVRSKYRHEGCMAEGYMMDEALGFITEYMHNFQAVRTKIWDADEDEATCGEVLERKGERRTFTHEGRDLAHKYVLENTNCMQKWLRKYEQLQESNSLQDGVPFASWIAETIDNHLATRSSTNVGADDGEHISTEVLSLAYPPSFQYFSFKQMKAYENHFRVIDAEDDAYVTYDSGVASTFVEDFTEGTPTRCGVEYVGVLQEIIRLDYGALETPVILFKCLWVDADWSSRQPSMKFDSQGLLLANFNRMLPVTADPYVFPSQVEQVFYGDMEEDPG</sequence>
<evidence type="ECO:0000313" key="3">
    <source>
        <dbReference type="EMBL" id="KAL3692149.1"/>
    </source>
</evidence>
<comment type="caution">
    <text evidence="3">The sequence shown here is derived from an EMBL/GenBank/DDBJ whole genome shotgun (WGS) entry which is preliminary data.</text>
</comment>
<name>A0ABD3HS40_9MARC</name>
<protein>
    <recommendedName>
        <fullName evidence="2">DUF4218 domain-containing protein</fullName>
    </recommendedName>
</protein>
<dbReference type="Proteomes" id="UP001633002">
    <property type="component" value="Unassembled WGS sequence"/>
</dbReference>
<keyword evidence="4" id="KW-1185">Reference proteome</keyword>
<reference evidence="3 4" key="1">
    <citation type="submission" date="2024-09" db="EMBL/GenBank/DDBJ databases">
        <title>Chromosome-scale assembly of Riccia sorocarpa.</title>
        <authorList>
            <person name="Paukszto L."/>
        </authorList>
    </citation>
    <scope>NUCLEOTIDE SEQUENCE [LARGE SCALE GENOMIC DNA]</scope>
    <source>
        <strain evidence="3">LP-2024</strain>
        <tissue evidence="3">Aerial parts of the thallus</tissue>
    </source>
</reference>
<dbReference type="InterPro" id="IPR025452">
    <property type="entry name" value="DUF4218"/>
</dbReference>